<dbReference type="InterPro" id="IPR042855">
    <property type="entry name" value="V_SNARE_CC"/>
</dbReference>
<dbReference type="PRINTS" id="PR00219">
    <property type="entry name" value="SYNAPTOBREVN"/>
</dbReference>
<evidence type="ECO:0000256" key="2">
    <source>
        <dbReference type="ARBA" id="ARBA00046280"/>
    </source>
</evidence>
<evidence type="ECO:0000313" key="6">
    <source>
        <dbReference type="Ensembl" id="ENSCSEP00000026528.1"/>
    </source>
</evidence>
<dbReference type="STRING" id="244447.ENSCSEP00000026528"/>
<dbReference type="InParanoid" id="A0A3P8WGB4"/>
<keyword evidence="7" id="KW-1185">Reference proteome</keyword>
<dbReference type="GO" id="GO:0016192">
    <property type="term" value="P:vesicle-mediated transport"/>
    <property type="evidence" value="ECO:0007669"/>
    <property type="project" value="InterPro"/>
</dbReference>
<reference evidence="6 7" key="1">
    <citation type="journal article" date="2014" name="Nat. Genet.">
        <title>Whole-genome sequence of a flatfish provides insights into ZW sex chromosome evolution and adaptation to a benthic lifestyle.</title>
        <authorList>
            <person name="Chen S."/>
            <person name="Zhang G."/>
            <person name="Shao C."/>
            <person name="Huang Q."/>
            <person name="Liu G."/>
            <person name="Zhang P."/>
            <person name="Song W."/>
            <person name="An N."/>
            <person name="Chalopin D."/>
            <person name="Volff J.N."/>
            <person name="Hong Y."/>
            <person name="Li Q."/>
            <person name="Sha Z."/>
            <person name="Zhou H."/>
            <person name="Xie M."/>
            <person name="Yu Q."/>
            <person name="Liu Y."/>
            <person name="Xiang H."/>
            <person name="Wang N."/>
            <person name="Wu K."/>
            <person name="Yang C."/>
            <person name="Zhou Q."/>
            <person name="Liao X."/>
            <person name="Yang L."/>
            <person name="Hu Q."/>
            <person name="Zhang J."/>
            <person name="Meng L."/>
            <person name="Jin L."/>
            <person name="Tian Y."/>
            <person name="Lian J."/>
            <person name="Yang J."/>
            <person name="Miao G."/>
            <person name="Liu S."/>
            <person name="Liang Z."/>
            <person name="Yan F."/>
            <person name="Li Y."/>
            <person name="Sun B."/>
            <person name="Zhang H."/>
            <person name="Zhang J."/>
            <person name="Zhu Y."/>
            <person name="Du M."/>
            <person name="Zhao Y."/>
            <person name="Schartl M."/>
            <person name="Tang Q."/>
            <person name="Wang J."/>
        </authorList>
    </citation>
    <scope>NUCLEOTIDE SEQUENCE</scope>
</reference>
<dbReference type="SUPFAM" id="SSF58038">
    <property type="entry name" value="SNARE fusion complex"/>
    <property type="match status" value="1"/>
</dbReference>
<comment type="similarity">
    <text evidence="1">Belongs to the synaptobrevin family.</text>
</comment>
<evidence type="ECO:0000259" key="5">
    <source>
        <dbReference type="PROSITE" id="PS50892"/>
    </source>
</evidence>
<proteinExistence type="inferred from homology"/>
<dbReference type="GO" id="GO:0012505">
    <property type="term" value="C:endomembrane system"/>
    <property type="evidence" value="ECO:0007669"/>
    <property type="project" value="UniProtKB-SubCell"/>
</dbReference>
<sequence length="97" mass="10929">MSAPPKTAVDKCLQDTQAQVYELVDIVSANVDKVLQRDQKISELVDRSDALKSGAYCFKIRATKLKRKFWWQNCKMLSILLVVSLTVVVTVVVWAVS</sequence>
<dbReference type="PANTHER" id="PTHR45701">
    <property type="entry name" value="SYNAPTOBREVIN FAMILY MEMBER"/>
    <property type="match status" value="1"/>
</dbReference>
<dbReference type="InterPro" id="IPR016444">
    <property type="entry name" value="Synaptobrevin/VAMP"/>
</dbReference>
<evidence type="ECO:0000256" key="1">
    <source>
        <dbReference type="ARBA" id="ARBA00008025"/>
    </source>
</evidence>
<reference evidence="6" key="3">
    <citation type="submission" date="2025-09" db="UniProtKB">
        <authorList>
            <consortium name="Ensembl"/>
        </authorList>
    </citation>
    <scope>IDENTIFICATION</scope>
</reference>
<dbReference type="PROSITE" id="PS50892">
    <property type="entry name" value="V_SNARE"/>
    <property type="match status" value="1"/>
</dbReference>
<dbReference type="GO" id="GO:0016020">
    <property type="term" value="C:membrane"/>
    <property type="evidence" value="ECO:0007669"/>
    <property type="project" value="InterPro"/>
</dbReference>
<keyword evidence="3" id="KW-0175">Coiled coil</keyword>
<dbReference type="InterPro" id="IPR001388">
    <property type="entry name" value="Synaptobrevin-like"/>
</dbReference>
<keyword evidence="4" id="KW-0812">Transmembrane</keyword>
<evidence type="ECO:0000313" key="7">
    <source>
        <dbReference type="Proteomes" id="UP000265120"/>
    </source>
</evidence>
<keyword evidence="4" id="KW-0472">Membrane</keyword>
<organism evidence="6 7">
    <name type="scientific">Cynoglossus semilaevis</name>
    <name type="common">Tongue sole</name>
    <dbReference type="NCBI Taxonomy" id="244447"/>
    <lineage>
        <taxon>Eukaryota</taxon>
        <taxon>Metazoa</taxon>
        <taxon>Chordata</taxon>
        <taxon>Craniata</taxon>
        <taxon>Vertebrata</taxon>
        <taxon>Euteleostomi</taxon>
        <taxon>Actinopterygii</taxon>
        <taxon>Neopterygii</taxon>
        <taxon>Teleostei</taxon>
        <taxon>Neoteleostei</taxon>
        <taxon>Acanthomorphata</taxon>
        <taxon>Carangaria</taxon>
        <taxon>Pleuronectiformes</taxon>
        <taxon>Pleuronectoidei</taxon>
        <taxon>Cynoglossidae</taxon>
        <taxon>Cynoglossinae</taxon>
        <taxon>Cynoglossus</taxon>
    </lineage>
</organism>
<evidence type="ECO:0000256" key="3">
    <source>
        <dbReference type="PROSITE-ProRule" id="PRU00290"/>
    </source>
</evidence>
<feature type="transmembrane region" description="Helical" evidence="4">
    <location>
        <begin position="76"/>
        <end position="96"/>
    </location>
</feature>
<reference evidence="6" key="2">
    <citation type="submission" date="2025-08" db="UniProtKB">
        <authorList>
            <consortium name="Ensembl"/>
        </authorList>
    </citation>
    <scope>IDENTIFICATION</scope>
</reference>
<dbReference type="Gene3D" id="1.20.5.110">
    <property type="match status" value="1"/>
</dbReference>
<dbReference type="Ensembl" id="ENSCSET00000026881.1">
    <property type="protein sequence ID" value="ENSCSEP00000026528.1"/>
    <property type="gene ID" value="ENSCSEG00000016940.1"/>
</dbReference>
<evidence type="ECO:0000256" key="4">
    <source>
        <dbReference type="SAM" id="Phobius"/>
    </source>
</evidence>
<feature type="domain" description="V-SNARE coiled-coil homology" evidence="5">
    <location>
        <begin position="12"/>
        <end position="72"/>
    </location>
</feature>
<dbReference type="AlphaFoldDB" id="A0A3P8WGB4"/>
<dbReference type="GeneTree" id="ENSGT00940000161390"/>
<accession>A0A3P8WGB4</accession>
<keyword evidence="4" id="KW-1133">Transmembrane helix</keyword>
<dbReference type="Proteomes" id="UP000265120">
    <property type="component" value="Chromosome 1"/>
</dbReference>
<name>A0A3P8WGB4_CYNSE</name>
<comment type="subcellular location">
    <subcellularLocation>
        <location evidence="2">Endomembrane system</location>
        <topology evidence="2">Single-pass type IV membrane protein</topology>
    </subcellularLocation>
</comment>
<dbReference type="PROSITE" id="PS00417">
    <property type="entry name" value="SYNAPTOBREVIN"/>
    <property type="match status" value="1"/>
</dbReference>
<protein>
    <submittedName>
        <fullName evidence="6">Vesicle associated membrane protein 1</fullName>
    </submittedName>
</protein>
<dbReference type="Pfam" id="PF00957">
    <property type="entry name" value="Synaptobrevin"/>
    <property type="match status" value="1"/>
</dbReference>